<evidence type="ECO:0000256" key="1">
    <source>
        <dbReference type="ARBA" id="ARBA00005250"/>
    </source>
</evidence>
<dbReference type="Pfam" id="PF00753">
    <property type="entry name" value="Lactamase_B"/>
    <property type="match status" value="1"/>
</dbReference>
<dbReference type="CDD" id="cd16282">
    <property type="entry name" value="metallo-hydrolase-like_MBL-fold"/>
    <property type="match status" value="1"/>
</dbReference>
<dbReference type="SUPFAM" id="SSF56281">
    <property type="entry name" value="Metallo-hydrolase/oxidoreductase"/>
    <property type="match status" value="1"/>
</dbReference>
<dbReference type="InterPro" id="IPR036866">
    <property type="entry name" value="RibonucZ/Hydroxyglut_hydro"/>
</dbReference>
<keyword evidence="4" id="KW-1185">Reference proteome</keyword>
<proteinExistence type="inferred from homology"/>
<reference evidence="3" key="1">
    <citation type="submission" date="2018-05" db="EMBL/GenBank/DDBJ databases">
        <title>Reclassification of Methylarcula marina and Methylarcula terricola as Paracoccus methylarcula sp.nov., comb.nov. and Paracoccus terricola comb.nov.</title>
        <authorList>
            <person name="Shmareva M.N."/>
            <person name="Doronina N.V."/>
            <person name="Vasilenko O.V."/>
            <person name="Tarlachkov S.V."/>
            <person name="Trotsenko Y.A."/>
        </authorList>
    </citation>
    <scope>NUCLEOTIDE SEQUENCE [LARGE SCALE GENOMIC DNA]</scope>
    <source>
        <strain evidence="3">VKM B-2159</strain>
    </source>
</reference>
<dbReference type="PANTHER" id="PTHR42951:SF4">
    <property type="entry name" value="ACYL-COENZYME A THIOESTERASE MBLAC2"/>
    <property type="match status" value="1"/>
</dbReference>
<protein>
    <submittedName>
        <fullName evidence="3">Quinoprotein relay system zinc metallohydrolase 2</fullName>
    </submittedName>
</protein>
<evidence type="ECO:0000313" key="3">
    <source>
        <dbReference type="EMBL" id="RNF34867.1"/>
    </source>
</evidence>
<name>A0A422QY14_9RHOB</name>
<dbReference type="InterPro" id="IPR050855">
    <property type="entry name" value="NDM-1-like"/>
</dbReference>
<dbReference type="GO" id="GO:0017001">
    <property type="term" value="P:antibiotic catabolic process"/>
    <property type="evidence" value="ECO:0007669"/>
    <property type="project" value="UniProtKB-ARBA"/>
</dbReference>
<evidence type="ECO:0000313" key="4">
    <source>
        <dbReference type="Proteomes" id="UP000238137"/>
    </source>
</evidence>
<dbReference type="RefSeq" id="WP_106690847.1">
    <property type="nucleotide sequence ID" value="NZ_PXNQ02000004.1"/>
</dbReference>
<comment type="caution">
    <text evidence="3">The sequence shown here is derived from an EMBL/GenBank/DDBJ whole genome shotgun (WGS) entry which is preliminary data.</text>
</comment>
<dbReference type="Proteomes" id="UP000238137">
    <property type="component" value="Unassembled WGS sequence"/>
</dbReference>
<feature type="domain" description="Metallo-beta-lactamase" evidence="2">
    <location>
        <begin position="94"/>
        <end position="278"/>
    </location>
</feature>
<sequence>MFHLILTACIAGSPEDCAPILLPEAEAGTRAECEARAERIIDLWLKDRSGLTGAGAECRSTEELPALPLQQVAPGIHVYIGDPVQMEESADGRIANLGVVIGEASVAVIDTGVSRAQGQELHAAIRRLTDLPVSHVILTHMHPDHVLGSSVFKEAGAEILGHAAMPMALDVRAQGYLDSVARLYPPEEVIGTGITLPDRVVEDRDRIDLGGRSLSLRAEGTAHTDNDLTVFDPETATLFTGDLVFRELAPVIDGSLIGWLQWLEVPPRPVPRLIVPGHGPVTDSWTEAIGPQAEFLTALRDATRDAIAAGVPMSDAVPRITKALQDKQDAWNSFPQTAARDATAAYKELEWE</sequence>
<dbReference type="OrthoDB" id="420651at2"/>
<accession>A0A422QY14</accession>
<dbReference type="AlphaFoldDB" id="A0A422QY14"/>
<dbReference type="PANTHER" id="PTHR42951">
    <property type="entry name" value="METALLO-BETA-LACTAMASE DOMAIN-CONTAINING"/>
    <property type="match status" value="1"/>
</dbReference>
<dbReference type="InterPro" id="IPR030829">
    <property type="entry name" value="SoxH-rel_PQQ_2"/>
</dbReference>
<organism evidence="3 4">
    <name type="scientific">Paracoccus methylarcula</name>
    <dbReference type="NCBI Taxonomy" id="72022"/>
    <lineage>
        <taxon>Bacteria</taxon>
        <taxon>Pseudomonadati</taxon>
        <taxon>Pseudomonadota</taxon>
        <taxon>Alphaproteobacteria</taxon>
        <taxon>Rhodobacterales</taxon>
        <taxon>Paracoccaceae</taxon>
        <taxon>Paracoccus</taxon>
    </lineage>
</organism>
<dbReference type="NCBIfam" id="TIGR04559">
    <property type="entry name" value="SoxH_rel_PQQ_2"/>
    <property type="match status" value="1"/>
</dbReference>
<dbReference type="SMART" id="SM00849">
    <property type="entry name" value="Lactamase_B"/>
    <property type="match status" value="1"/>
</dbReference>
<evidence type="ECO:0000259" key="2">
    <source>
        <dbReference type="SMART" id="SM00849"/>
    </source>
</evidence>
<comment type="similarity">
    <text evidence="1">Belongs to the metallo-beta-lactamase superfamily. Class-B beta-lactamase family.</text>
</comment>
<dbReference type="Gene3D" id="3.60.15.10">
    <property type="entry name" value="Ribonuclease Z/Hydroxyacylglutathione hydrolase-like"/>
    <property type="match status" value="1"/>
</dbReference>
<gene>
    <name evidence="3" type="ORF">A7A09_007625</name>
</gene>
<dbReference type="GO" id="GO:0016787">
    <property type="term" value="F:hydrolase activity"/>
    <property type="evidence" value="ECO:0007669"/>
    <property type="project" value="UniProtKB-KW"/>
</dbReference>
<dbReference type="InterPro" id="IPR001279">
    <property type="entry name" value="Metallo-B-lactamas"/>
</dbReference>
<dbReference type="EMBL" id="PXNQ02000004">
    <property type="protein sequence ID" value="RNF34867.1"/>
    <property type="molecule type" value="Genomic_DNA"/>
</dbReference>